<feature type="region of interest" description="Disordered" evidence="1">
    <location>
        <begin position="628"/>
        <end position="695"/>
    </location>
</feature>
<evidence type="ECO:0000256" key="1">
    <source>
        <dbReference type="SAM" id="MobiDB-lite"/>
    </source>
</evidence>
<dbReference type="GO" id="GO:0005797">
    <property type="term" value="C:Golgi medial cisterna"/>
    <property type="evidence" value="ECO:0007669"/>
    <property type="project" value="TreeGrafter"/>
</dbReference>
<evidence type="ECO:0000313" key="2">
    <source>
        <dbReference type="EMBL" id="KAG1538766.1"/>
    </source>
</evidence>
<accession>A0A9P7C7E7</accession>
<feature type="compositionally biased region" description="Basic and acidic residues" evidence="1">
    <location>
        <begin position="628"/>
        <end position="637"/>
    </location>
</feature>
<feature type="compositionally biased region" description="Low complexity" evidence="1">
    <location>
        <begin position="676"/>
        <end position="688"/>
    </location>
</feature>
<reference evidence="2" key="1">
    <citation type="journal article" date="2020" name="Microb. Genom.">
        <title>Genetic diversity of clinical and environmental Mucorales isolates obtained from an investigation of mucormycosis cases among solid organ transplant recipients.</title>
        <authorList>
            <person name="Nguyen M.H."/>
            <person name="Kaul D."/>
            <person name="Muto C."/>
            <person name="Cheng S.J."/>
            <person name="Richter R.A."/>
            <person name="Bruno V.M."/>
            <person name="Liu G."/>
            <person name="Beyhan S."/>
            <person name="Sundermann A.J."/>
            <person name="Mounaud S."/>
            <person name="Pasculle A.W."/>
            <person name="Nierman W.C."/>
            <person name="Driscoll E."/>
            <person name="Cumbie R."/>
            <person name="Clancy C.J."/>
            <person name="Dupont C.L."/>
        </authorList>
    </citation>
    <scope>NUCLEOTIDE SEQUENCE</scope>
    <source>
        <strain evidence="2">GL16</strain>
    </source>
</reference>
<dbReference type="PANTHER" id="PTHR21575">
    <property type="entry name" value="PROTEIN HID1"/>
    <property type="match status" value="1"/>
</dbReference>
<dbReference type="EMBL" id="JAANIT010001778">
    <property type="protein sequence ID" value="KAG1538766.1"/>
    <property type="molecule type" value="Genomic_DNA"/>
</dbReference>
<name>A0A9P7C7E7_RHIOR</name>
<proteinExistence type="predicted"/>
<evidence type="ECO:0000313" key="3">
    <source>
        <dbReference type="Proteomes" id="UP000717996"/>
    </source>
</evidence>
<dbReference type="Proteomes" id="UP000717996">
    <property type="component" value="Unassembled WGS sequence"/>
</dbReference>
<organism evidence="2 3">
    <name type="scientific">Rhizopus oryzae</name>
    <name type="common">Mucormycosis agent</name>
    <name type="synonym">Rhizopus arrhizus var. delemar</name>
    <dbReference type="NCBI Taxonomy" id="64495"/>
    <lineage>
        <taxon>Eukaryota</taxon>
        <taxon>Fungi</taxon>
        <taxon>Fungi incertae sedis</taxon>
        <taxon>Mucoromycota</taxon>
        <taxon>Mucoromycotina</taxon>
        <taxon>Mucoromycetes</taxon>
        <taxon>Mucorales</taxon>
        <taxon>Mucorineae</taxon>
        <taxon>Rhizopodaceae</taxon>
        <taxon>Rhizopus</taxon>
    </lineage>
</organism>
<feature type="compositionally biased region" description="Basic and acidic residues" evidence="1">
    <location>
        <begin position="645"/>
        <end position="674"/>
    </location>
</feature>
<gene>
    <name evidence="2" type="ORF">G6F51_009559</name>
</gene>
<protein>
    <recommendedName>
        <fullName evidence="4">High-temperature-induced dauer-formation protein</fullName>
    </recommendedName>
</protein>
<dbReference type="GO" id="GO:0016020">
    <property type="term" value="C:membrane"/>
    <property type="evidence" value="ECO:0007669"/>
    <property type="project" value="TreeGrafter"/>
</dbReference>
<sequence>MGATDSKLAFRKTVFRLYEDKDIPTTENEFWSSFWNLPESVDDIFSLIGANDIRRIRDSSKINLETLIDKVLDKMKTILSAKNFPSEQHSINHLLNCCRIMTRLMPFIFESTECLQWEESFFWAPRQQEKETRTVDNKPEYEILPCRAESLLTMTIQALYLAGFTLPISAATEESKVVYTIWENGVGSSVVPISTSKDAESNRTEVLRLLTVLLSKSMYTAPAQLLSEENFWLRFIATKLEKKVLLVILCSLINTVCNYDPTGWMPYTYVLSGSKEQLVSFSLACLLALLDYRSPQQADMIRQVDSGSSPTSAEFPVSNIEVITLESPDVAVVPKTSVELEVFSPQDQASPFTSVDNAFRHYVSKLHRPKDFEFLTKGLYRILVNPMTAVNTYLPGSTKRVGCFIEVMMFCWRLLEINSRFKDYLVENDQVLDLTVALVFHATENKNNLGKKDLALRAQVGLVRMCAFMLQTLSSSKGYCTKLNQPFATHSSLPSIIRLYAFNGTYADFLIISIFSLIASTRGLLSSLYPALVLTITNISPYAKNLGVTTASKLMGLFHSMSSPGFLLNEEHNHLLAGYLLEAFNNIIHHQYSENPNFVYSMILHHDYFEKLDKLTFGTAVAEAERLRSLRESKEGKGTNPSGKETGKQERGSSEEEANKQQEEEDSDLRKEEEQAQTSAESSSTNDDGGSGTIFVSKTGFTPTEEWFETWKSKLPLVSILKLLESLVPSIEEKCKDSNITLEEIKTYLSTVSTTEILTEGNPIFIRKFQWGEALFIWFRSMLWGHNYVSTMKDYGPWNGTHVKLFQIKQG</sequence>
<dbReference type="AlphaFoldDB" id="A0A9P7C7E7"/>
<comment type="caution">
    <text evidence="2">The sequence shown here is derived from an EMBL/GenBank/DDBJ whole genome shotgun (WGS) entry which is preliminary data.</text>
</comment>
<evidence type="ECO:0008006" key="4">
    <source>
        <dbReference type="Google" id="ProtNLM"/>
    </source>
</evidence>
<dbReference type="GO" id="GO:0000138">
    <property type="term" value="C:Golgi trans cisterna"/>
    <property type="evidence" value="ECO:0007669"/>
    <property type="project" value="TreeGrafter"/>
</dbReference>
<dbReference type="OrthoDB" id="432953at2759"/>
<dbReference type="InterPro" id="IPR026705">
    <property type="entry name" value="Hid-1/Ecm30"/>
</dbReference>
<dbReference type="PANTHER" id="PTHR21575:SF12">
    <property type="entry name" value="PROTEIN HID1"/>
    <property type="match status" value="1"/>
</dbReference>
<dbReference type="Pfam" id="PF09742">
    <property type="entry name" value="Dymeclin"/>
    <property type="match status" value="1"/>
</dbReference>